<sequence length="69" mass="7393">VTSLPTNLLRIYSSTCLTICHTTCSLISAWILSLCVLSVSAWLQLPSPASPRILTLPISVPPVLVWSSA</sequence>
<dbReference type="EMBL" id="HAEH01011367">
    <property type="protein sequence ID" value="SBR92048.1"/>
    <property type="molecule type" value="Transcribed_RNA"/>
</dbReference>
<evidence type="ECO:0000313" key="1">
    <source>
        <dbReference type="EMBL" id="SBR92048.1"/>
    </source>
</evidence>
<feature type="non-terminal residue" evidence="1">
    <location>
        <position position="1"/>
    </location>
</feature>
<gene>
    <name evidence="1" type="primary">NFIA</name>
</gene>
<proteinExistence type="predicted"/>
<organism evidence="1">
    <name type="scientific">Nothobranchius rachovii</name>
    <name type="common">bluefin notho</name>
    <dbReference type="NCBI Taxonomy" id="451742"/>
    <lineage>
        <taxon>Eukaryota</taxon>
        <taxon>Metazoa</taxon>
        <taxon>Chordata</taxon>
        <taxon>Craniata</taxon>
        <taxon>Vertebrata</taxon>
        <taxon>Euteleostomi</taxon>
        <taxon>Actinopterygii</taxon>
        <taxon>Neopterygii</taxon>
        <taxon>Teleostei</taxon>
        <taxon>Neoteleostei</taxon>
        <taxon>Acanthomorphata</taxon>
        <taxon>Ovalentaria</taxon>
        <taxon>Atherinomorphae</taxon>
        <taxon>Cyprinodontiformes</taxon>
        <taxon>Nothobranchiidae</taxon>
        <taxon>Nothobranchius</taxon>
    </lineage>
</organism>
<feature type="non-terminal residue" evidence="1">
    <location>
        <position position="69"/>
    </location>
</feature>
<protein>
    <submittedName>
        <fullName evidence="1">Nuclear factor I/A</fullName>
    </submittedName>
</protein>
<accession>A0A1A8QFE2</accession>
<reference evidence="1" key="1">
    <citation type="submission" date="2016-05" db="EMBL/GenBank/DDBJ databases">
        <authorList>
            <person name="Lavstsen T."/>
            <person name="Jespersen J.S."/>
        </authorList>
    </citation>
    <scope>NUCLEOTIDE SEQUENCE</scope>
    <source>
        <tissue evidence="1">Brain</tissue>
    </source>
</reference>
<reference evidence="1" key="2">
    <citation type="submission" date="2016-06" db="EMBL/GenBank/DDBJ databases">
        <title>The genome of a short-lived fish provides insights into sex chromosome evolution and the genetic control of aging.</title>
        <authorList>
            <person name="Reichwald K."/>
            <person name="Felder M."/>
            <person name="Petzold A."/>
            <person name="Koch P."/>
            <person name="Groth M."/>
            <person name="Platzer M."/>
        </authorList>
    </citation>
    <scope>NUCLEOTIDE SEQUENCE</scope>
    <source>
        <tissue evidence="1">Brain</tissue>
    </source>
</reference>
<name>A0A1A8QFE2_9TELE</name>
<dbReference type="AlphaFoldDB" id="A0A1A8QFE2"/>